<keyword evidence="1" id="KW-0813">Transport</keyword>
<dbReference type="InterPro" id="IPR003439">
    <property type="entry name" value="ABC_transporter-like_ATP-bd"/>
</dbReference>
<dbReference type="STRING" id="1125779.HMPREF1219_01927"/>
<keyword evidence="3" id="KW-0067">ATP-binding</keyword>
<dbReference type="EMBL" id="ATBY01000016">
    <property type="protein sequence ID" value="EPD68281.1"/>
    <property type="molecule type" value="Genomic_DNA"/>
</dbReference>
<name>S2YVA9_9CORY</name>
<dbReference type="SMART" id="SM00382">
    <property type="entry name" value="AAA"/>
    <property type="match status" value="1"/>
</dbReference>
<dbReference type="PANTHER" id="PTHR42939:SF1">
    <property type="entry name" value="ABC TRANSPORTER ATP-BINDING PROTEIN ALBC-RELATED"/>
    <property type="match status" value="1"/>
</dbReference>
<comment type="caution">
    <text evidence="5">The sequence shown here is derived from an EMBL/GenBank/DDBJ whole genome shotgun (WGS) entry which is preliminary data.</text>
</comment>
<proteinExistence type="predicted"/>
<dbReference type="InterPro" id="IPR051782">
    <property type="entry name" value="ABC_Transporter_VariousFunc"/>
</dbReference>
<evidence type="ECO:0000259" key="4">
    <source>
        <dbReference type="PROSITE" id="PS50893"/>
    </source>
</evidence>
<evidence type="ECO:0000313" key="5">
    <source>
        <dbReference type="EMBL" id="EPD68281.1"/>
    </source>
</evidence>
<sequence>MSTPVLTCHDVTKEFGSKVAIDGVTLAIEPGEVVGFVGPNGAGKSTTIRLIMGLTRPTSGTVSLGVDRSEIGYCPGELRLDDQLTVGHTLRTWEVLRGGVDPTWVEALTSRFGLDTKRRVRALSTGNRRKLGLVGAFMARPSFLVLDEPTNGLDPLMQEVFATTLREALDNGATVLLSSHILAEVQHIATRVVALRDGRVVADAPLTSFTAVRTVDVLVDASSSPPDFTSLEGADKVRVRGNRVTFEWTGDPNLLVDKLRKYQLTALTVGEPDLEATLRSYYRAV</sequence>
<dbReference type="Pfam" id="PF00005">
    <property type="entry name" value="ABC_tran"/>
    <property type="match status" value="1"/>
</dbReference>
<dbReference type="RefSeq" id="WP_016458665.1">
    <property type="nucleotide sequence ID" value="NZ_KE150447.1"/>
</dbReference>
<keyword evidence="2" id="KW-0547">Nucleotide-binding</keyword>
<dbReference type="CDD" id="cd03230">
    <property type="entry name" value="ABC_DR_subfamily_A"/>
    <property type="match status" value="1"/>
</dbReference>
<dbReference type="GO" id="GO:0005524">
    <property type="term" value="F:ATP binding"/>
    <property type="evidence" value="ECO:0007669"/>
    <property type="project" value="UniProtKB-KW"/>
</dbReference>
<dbReference type="Proteomes" id="UP000014408">
    <property type="component" value="Unassembled WGS sequence"/>
</dbReference>
<dbReference type="AlphaFoldDB" id="S2YVA9"/>
<evidence type="ECO:0000313" key="6">
    <source>
        <dbReference type="Proteomes" id="UP000014408"/>
    </source>
</evidence>
<keyword evidence="6" id="KW-1185">Reference proteome</keyword>
<accession>S2YVA9</accession>
<reference evidence="5 6" key="1">
    <citation type="submission" date="2013-05" db="EMBL/GenBank/DDBJ databases">
        <title>The Genome Sequence of Corynebacterium pyruviciproducens 1773O (ATCC BAA-1742).</title>
        <authorList>
            <consortium name="The Broad Institute Genomics Platform"/>
            <person name="Earl A."/>
            <person name="Ward D."/>
            <person name="Feldgarden M."/>
            <person name="Gevers D."/>
            <person name="Tong J."/>
            <person name="Walker B."/>
            <person name="Young S."/>
            <person name="Zeng Q."/>
            <person name="Gargeya S."/>
            <person name="Fitzgerald M."/>
            <person name="Haas B."/>
            <person name="Abouelleil A."/>
            <person name="Allen A.W."/>
            <person name="Alvarado L."/>
            <person name="Arachchi H.M."/>
            <person name="Berlin A.M."/>
            <person name="Chapman S.B."/>
            <person name="Gainer-Dewar J."/>
            <person name="Goldberg J."/>
            <person name="Griggs A."/>
            <person name="Gujja S."/>
            <person name="Hansen M."/>
            <person name="Howarth C."/>
            <person name="Imamovic A."/>
            <person name="Ireland A."/>
            <person name="Larimer J."/>
            <person name="McCowan C."/>
            <person name="Murphy C."/>
            <person name="Pearson M."/>
            <person name="Poon T.W."/>
            <person name="Priest M."/>
            <person name="Roberts A."/>
            <person name="Saif S."/>
            <person name="Shea T."/>
            <person name="Sisk P."/>
            <person name="Sykes S."/>
            <person name="Wortman J."/>
            <person name="Nusbaum C."/>
            <person name="Birren B."/>
        </authorList>
    </citation>
    <scope>NUCLEOTIDE SEQUENCE [LARGE SCALE GENOMIC DNA]</scope>
    <source>
        <strain evidence="5 6">ATCC BAA-1742</strain>
    </source>
</reference>
<dbReference type="PATRIC" id="fig|1125779.3.peg.1874"/>
<evidence type="ECO:0000256" key="1">
    <source>
        <dbReference type="ARBA" id="ARBA00022448"/>
    </source>
</evidence>
<dbReference type="PROSITE" id="PS50893">
    <property type="entry name" value="ABC_TRANSPORTER_2"/>
    <property type="match status" value="1"/>
</dbReference>
<dbReference type="InterPro" id="IPR027417">
    <property type="entry name" value="P-loop_NTPase"/>
</dbReference>
<dbReference type="Gene3D" id="3.40.50.300">
    <property type="entry name" value="P-loop containing nucleotide triphosphate hydrolases"/>
    <property type="match status" value="1"/>
</dbReference>
<evidence type="ECO:0000256" key="3">
    <source>
        <dbReference type="ARBA" id="ARBA00022840"/>
    </source>
</evidence>
<organism evidence="5 6">
    <name type="scientific">Corynebacterium pyruviciproducens ATCC BAA-1742</name>
    <dbReference type="NCBI Taxonomy" id="1125779"/>
    <lineage>
        <taxon>Bacteria</taxon>
        <taxon>Bacillati</taxon>
        <taxon>Actinomycetota</taxon>
        <taxon>Actinomycetes</taxon>
        <taxon>Mycobacteriales</taxon>
        <taxon>Corynebacteriaceae</taxon>
        <taxon>Corynebacterium</taxon>
    </lineage>
</organism>
<evidence type="ECO:0000256" key="2">
    <source>
        <dbReference type="ARBA" id="ARBA00022741"/>
    </source>
</evidence>
<dbReference type="SUPFAM" id="SSF52540">
    <property type="entry name" value="P-loop containing nucleoside triphosphate hydrolases"/>
    <property type="match status" value="1"/>
</dbReference>
<gene>
    <name evidence="5" type="ORF">HMPREF1219_01927</name>
</gene>
<dbReference type="PANTHER" id="PTHR42939">
    <property type="entry name" value="ABC TRANSPORTER ATP-BINDING PROTEIN ALBC-RELATED"/>
    <property type="match status" value="1"/>
</dbReference>
<feature type="domain" description="ABC transporter" evidence="4">
    <location>
        <begin position="6"/>
        <end position="222"/>
    </location>
</feature>
<dbReference type="GO" id="GO:0016887">
    <property type="term" value="F:ATP hydrolysis activity"/>
    <property type="evidence" value="ECO:0007669"/>
    <property type="project" value="InterPro"/>
</dbReference>
<dbReference type="InterPro" id="IPR003593">
    <property type="entry name" value="AAA+_ATPase"/>
</dbReference>
<dbReference type="HOGENOM" id="CLU_000604_1_2_11"/>
<dbReference type="eggNOG" id="COG1131">
    <property type="taxonomic scope" value="Bacteria"/>
</dbReference>
<protein>
    <recommendedName>
        <fullName evidence="4">ABC transporter domain-containing protein</fullName>
    </recommendedName>
</protein>